<protein>
    <submittedName>
        <fullName evidence="1">Uncharacterized protein</fullName>
    </submittedName>
</protein>
<accession>A0A8T0D676</accession>
<name>A0A8T0D676_9TREM</name>
<dbReference type="AlphaFoldDB" id="A0A8T0D676"/>
<evidence type="ECO:0000313" key="2">
    <source>
        <dbReference type="Proteomes" id="UP000699462"/>
    </source>
</evidence>
<dbReference type="OrthoDB" id="312459at2759"/>
<dbReference type="Gene3D" id="1.20.58.530">
    <property type="match status" value="1"/>
</dbReference>
<dbReference type="EMBL" id="JTDF01012263">
    <property type="protein sequence ID" value="KAF8563339.1"/>
    <property type="molecule type" value="Genomic_DNA"/>
</dbReference>
<organism evidence="1 2">
    <name type="scientific">Paragonimus westermani</name>
    <dbReference type="NCBI Taxonomy" id="34504"/>
    <lineage>
        <taxon>Eukaryota</taxon>
        <taxon>Metazoa</taxon>
        <taxon>Spiralia</taxon>
        <taxon>Lophotrochozoa</taxon>
        <taxon>Platyhelminthes</taxon>
        <taxon>Trematoda</taxon>
        <taxon>Digenea</taxon>
        <taxon>Plagiorchiida</taxon>
        <taxon>Troglotremata</taxon>
        <taxon>Troglotrematidae</taxon>
        <taxon>Paragonimus</taxon>
    </lineage>
</organism>
<dbReference type="Proteomes" id="UP000699462">
    <property type="component" value="Unassembled WGS sequence"/>
</dbReference>
<keyword evidence="2" id="KW-1185">Reference proteome</keyword>
<sequence length="99" mass="11321">MEYDSEYRVQYIPIRLVQVRNMVFVEVPYIITGWLEKNKDPLNETVVNLLGGSKDALVQQLFMPAVSETGKKSKGGSFLTVSFMHRVNKQILNIIDFPS</sequence>
<dbReference type="SUPFAM" id="SSF52540">
    <property type="entry name" value="P-loop containing nucleoside triphosphate hydrolases"/>
    <property type="match status" value="1"/>
</dbReference>
<evidence type="ECO:0000313" key="1">
    <source>
        <dbReference type="EMBL" id="KAF8563339.1"/>
    </source>
</evidence>
<reference evidence="1 2" key="1">
    <citation type="submission" date="2019-07" db="EMBL/GenBank/DDBJ databases">
        <title>Annotation for the trematode Paragonimus westermani.</title>
        <authorList>
            <person name="Choi Y.-J."/>
        </authorList>
    </citation>
    <scope>NUCLEOTIDE SEQUENCE [LARGE SCALE GENOMIC DNA]</scope>
    <source>
        <strain evidence="1">180907_Pwestermani</strain>
    </source>
</reference>
<dbReference type="InterPro" id="IPR027417">
    <property type="entry name" value="P-loop_NTPase"/>
</dbReference>
<proteinExistence type="predicted"/>
<gene>
    <name evidence="1" type="ORF">P879_12019</name>
</gene>
<comment type="caution">
    <text evidence="1">The sequence shown here is derived from an EMBL/GenBank/DDBJ whole genome shotgun (WGS) entry which is preliminary data.</text>
</comment>